<comment type="function">
    <text evidence="4">Catalyzes the reduction of fatty acyl-CoA to fatty alcohols.</text>
</comment>
<keyword evidence="8" id="KW-1185">Reference proteome</keyword>
<dbReference type="SUPFAM" id="SSF51735">
    <property type="entry name" value="NAD(P)-binding Rossmann-fold domains"/>
    <property type="match status" value="1"/>
</dbReference>
<dbReference type="EMBL" id="JAVRBK010000010">
    <property type="protein sequence ID" value="KAK5638968.1"/>
    <property type="molecule type" value="Genomic_DNA"/>
</dbReference>
<dbReference type="AlphaFoldDB" id="A0AAN7V1J2"/>
<feature type="domain" description="Thioester reductase (TE)" evidence="6">
    <location>
        <begin position="18"/>
        <end position="286"/>
    </location>
</feature>
<keyword evidence="3 4" id="KW-0443">Lipid metabolism</keyword>
<dbReference type="InterPro" id="IPR026055">
    <property type="entry name" value="FAR"/>
</dbReference>
<comment type="similarity">
    <text evidence="1 4">Belongs to the fatty acyl-CoA reductase family.</text>
</comment>
<reference evidence="7 8" key="1">
    <citation type="journal article" date="2024" name="Insects">
        <title>An Improved Chromosome-Level Genome Assembly of the Firefly Pyrocoelia pectoralis.</title>
        <authorList>
            <person name="Fu X."/>
            <person name="Meyer-Rochow V.B."/>
            <person name="Ballantyne L."/>
            <person name="Zhu X."/>
        </authorList>
    </citation>
    <scope>NUCLEOTIDE SEQUENCE [LARGE SCALE GENOMIC DNA]</scope>
    <source>
        <strain evidence="7">XCY_ONT2</strain>
    </source>
</reference>
<comment type="caution">
    <text evidence="7">The sequence shown here is derived from an EMBL/GenBank/DDBJ whole genome shotgun (WGS) entry which is preliminary data.</text>
</comment>
<dbReference type="Gene3D" id="3.40.50.720">
    <property type="entry name" value="NAD(P)-binding Rossmann-like Domain"/>
    <property type="match status" value="1"/>
</dbReference>
<dbReference type="EC" id="1.2.1.84" evidence="4"/>
<evidence type="ECO:0000313" key="8">
    <source>
        <dbReference type="Proteomes" id="UP001329430"/>
    </source>
</evidence>
<evidence type="ECO:0000256" key="1">
    <source>
        <dbReference type="ARBA" id="ARBA00005928"/>
    </source>
</evidence>
<name>A0AAN7V1J2_9COLE</name>
<keyword evidence="2 4" id="KW-0444">Lipid biosynthesis</keyword>
<dbReference type="GO" id="GO:0102965">
    <property type="term" value="F:alcohol-forming long-chain fatty acyl-CoA reductase activity"/>
    <property type="evidence" value="ECO:0007669"/>
    <property type="project" value="UniProtKB-EC"/>
</dbReference>
<sequence length="497" mass="56629">MNGASNICDYFKQKTVLITGATGFVGKLLVEKILRTCDVNKMYVTMRPKKNKSIYQRMEEYFENPIINADIGLPNLGISETDRKMIIEEVNIVFHSAATTRFDETLRIASYVNVRGTLEMMKLCTEMENLRVSVVLVEDIPNYLLFQSVVHVSTAYSFCVQSKIEEKCYKSHLQGADLLNIVDTLDDEKLDVIKPLLLKQWPNTYVFTKSIAENVVWEYYDILPIGMVRPSIITATVCDPVPGWVDNLIGATGVFVGTLLGVIRTMKCRSDYIADLVPADHVVNCMIATATMVHKNRENQNEGRGIYNCITSCQRPLTWGECSAFGAKHADKIPSTMAIWSVIFLPSSHSYLYLLLHFILHVVPAYVIDFFCICVGKKPQLVKGYQKIAKLLNVIGYFATRQWNFSNSNTQELWASLSDHDKERYNFDAGSIDWNTYFYHYVYGGRIYLLKEPLDTVPQARIKQRKLKITHYTLMIIITMFLAYSAKCICSGLLMNL</sequence>
<dbReference type="Pfam" id="PF03015">
    <property type="entry name" value="Sterile"/>
    <property type="match status" value="1"/>
</dbReference>
<proteinExistence type="inferred from homology"/>
<keyword evidence="4" id="KW-1133">Transmembrane helix</keyword>
<dbReference type="Proteomes" id="UP001329430">
    <property type="component" value="Chromosome 10"/>
</dbReference>
<dbReference type="GO" id="GO:0035336">
    <property type="term" value="P:long-chain fatty-acyl-CoA metabolic process"/>
    <property type="evidence" value="ECO:0007669"/>
    <property type="project" value="TreeGrafter"/>
</dbReference>
<dbReference type="PANTHER" id="PTHR11011">
    <property type="entry name" value="MALE STERILITY PROTEIN 2-RELATED"/>
    <property type="match status" value="1"/>
</dbReference>
<dbReference type="InterPro" id="IPR036291">
    <property type="entry name" value="NAD(P)-bd_dom_sf"/>
</dbReference>
<accession>A0AAN7V1J2</accession>
<dbReference type="PANTHER" id="PTHR11011:SF60">
    <property type="entry name" value="FATTY ACYL-COA REDUCTASE-RELATED"/>
    <property type="match status" value="1"/>
</dbReference>
<dbReference type="Pfam" id="PF07993">
    <property type="entry name" value="NAD_binding_4"/>
    <property type="match status" value="1"/>
</dbReference>
<evidence type="ECO:0000256" key="2">
    <source>
        <dbReference type="ARBA" id="ARBA00022516"/>
    </source>
</evidence>
<evidence type="ECO:0000256" key="4">
    <source>
        <dbReference type="RuleBase" id="RU363097"/>
    </source>
</evidence>
<keyword evidence="4" id="KW-0472">Membrane</keyword>
<keyword evidence="4" id="KW-0812">Transmembrane</keyword>
<keyword evidence="4" id="KW-0521">NADP</keyword>
<feature type="domain" description="Fatty acyl-CoA reductase C-terminal" evidence="5">
    <location>
        <begin position="360"/>
        <end position="452"/>
    </location>
</feature>
<feature type="transmembrane region" description="Helical" evidence="4">
    <location>
        <begin position="351"/>
        <end position="376"/>
    </location>
</feature>
<organism evidence="7 8">
    <name type="scientific">Pyrocoelia pectoralis</name>
    <dbReference type="NCBI Taxonomy" id="417401"/>
    <lineage>
        <taxon>Eukaryota</taxon>
        <taxon>Metazoa</taxon>
        <taxon>Ecdysozoa</taxon>
        <taxon>Arthropoda</taxon>
        <taxon>Hexapoda</taxon>
        <taxon>Insecta</taxon>
        <taxon>Pterygota</taxon>
        <taxon>Neoptera</taxon>
        <taxon>Endopterygota</taxon>
        <taxon>Coleoptera</taxon>
        <taxon>Polyphaga</taxon>
        <taxon>Elateriformia</taxon>
        <taxon>Elateroidea</taxon>
        <taxon>Lampyridae</taxon>
        <taxon>Lampyrinae</taxon>
        <taxon>Pyrocoelia</taxon>
    </lineage>
</organism>
<dbReference type="InterPro" id="IPR033640">
    <property type="entry name" value="FAR_C"/>
</dbReference>
<gene>
    <name evidence="7" type="ORF">RI129_013263</name>
</gene>
<dbReference type="GO" id="GO:0005777">
    <property type="term" value="C:peroxisome"/>
    <property type="evidence" value="ECO:0007669"/>
    <property type="project" value="TreeGrafter"/>
</dbReference>
<evidence type="ECO:0000259" key="6">
    <source>
        <dbReference type="Pfam" id="PF07993"/>
    </source>
</evidence>
<protein>
    <recommendedName>
        <fullName evidence="4">Fatty acyl-CoA reductase</fullName>
        <ecNumber evidence="4">1.2.1.84</ecNumber>
    </recommendedName>
</protein>
<evidence type="ECO:0000313" key="7">
    <source>
        <dbReference type="EMBL" id="KAK5638968.1"/>
    </source>
</evidence>
<dbReference type="GO" id="GO:0080019">
    <property type="term" value="F:alcohol-forming very long-chain fatty acyl-CoA reductase activity"/>
    <property type="evidence" value="ECO:0007669"/>
    <property type="project" value="InterPro"/>
</dbReference>
<feature type="transmembrane region" description="Helical" evidence="4">
    <location>
        <begin position="472"/>
        <end position="495"/>
    </location>
</feature>
<dbReference type="CDD" id="cd09071">
    <property type="entry name" value="FAR_C"/>
    <property type="match status" value="1"/>
</dbReference>
<evidence type="ECO:0000256" key="3">
    <source>
        <dbReference type="ARBA" id="ARBA00023098"/>
    </source>
</evidence>
<dbReference type="InterPro" id="IPR013120">
    <property type="entry name" value="FAR_NAD-bd"/>
</dbReference>
<dbReference type="CDD" id="cd05236">
    <property type="entry name" value="FAR-N_SDR_e"/>
    <property type="match status" value="1"/>
</dbReference>
<comment type="catalytic activity">
    <reaction evidence="4">
        <text>a long-chain fatty acyl-CoA + 2 NADPH + 2 H(+) = a long-chain primary fatty alcohol + 2 NADP(+) + CoA</text>
        <dbReference type="Rhea" id="RHEA:52716"/>
        <dbReference type="ChEBI" id="CHEBI:15378"/>
        <dbReference type="ChEBI" id="CHEBI:57287"/>
        <dbReference type="ChEBI" id="CHEBI:57783"/>
        <dbReference type="ChEBI" id="CHEBI:58349"/>
        <dbReference type="ChEBI" id="CHEBI:77396"/>
        <dbReference type="ChEBI" id="CHEBI:83139"/>
        <dbReference type="EC" id="1.2.1.84"/>
    </reaction>
</comment>
<evidence type="ECO:0000259" key="5">
    <source>
        <dbReference type="Pfam" id="PF03015"/>
    </source>
</evidence>
<keyword evidence="4" id="KW-0560">Oxidoreductase</keyword>